<evidence type="ECO:0000313" key="3">
    <source>
        <dbReference type="EMBL" id="MBB5938056.1"/>
    </source>
</evidence>
<comment type="caution">
    <text evidence="3">The sequence shown here is derived from an EMBL/GenBank/DDBJ whole genome shotgun (WGS) entry which is preliminary data.</text>
</comment>
<evidence type="ECO:0000259" key="2">
    <source>
        <dbReference type="Pfam" id="PF04149"/>
    </source>
</evidence>
<evidence type="ECO:0000313" key="4">
    <source>
        <dbReference type="Proteomes" id="UP000588098"/>
    </source>
</evidence>
<organism evidence="3 4">
    <name type="scientific">Streptomyces zagrosensis</name>
    <dbReference type="NCBI Taxonomy" id="1042984"/>
    <lineage>
        <taxon>Bacteria</taxon>
        <taxon>Bacillati</taxon>
        <taxon>Actinomycetota</taxon>
        <taxon>Actinomycetes</taxon>
        <taxon>Kitasatosporales</taxon>
        <taxon>Streptomycetaceae</taxon>
        <taxon>Streptomyces</taxon>
    </lineage>
</organism>
<sequence>MTDAQLCWRKSSFSGPDNNQACIELAADPNGIVTVPHVNHWRKSSFSGPDNNQDCIELATIGGSTLAVEHAHRENAPTAPHGTPWHKSSFSGGDGGQECVELSPQGPRIALRESDDPATILAPTRDSLAALLRTVATGTLDHLAASPPTRRHAVARST</sequence>
<reference evidence="3 4" key="1">
    <citation type="submission" date="2020-08" db="EMBL/GenBank/DDBJ databases">
        <title>Genomic Encyclopedia of Type Strains, Phase III (KMG-III): the genomes of soil and plant-associated and newly described type strains.</title>
        <authorList>
            <person name="Whitman W."/>
        </authorList>
    </citation>
    <scope>NUCLEOTIDE SEQUENCE [LARGE SCALE GENOMIC DNA]</scope>
    <source>
        <strain evidence="3 4">CECT 8305</strain>
    </source>
</reference>
<dbReference type="AlphaFoldDB" id="A0A7W9V1A8"/>
<protein>
    <recommendedName>
        <fullName evidence="2">DUF397 domain-containing protein</fullName>
    </recommendedName>
</protein>
<feature type="region of interest" description="Disordered" evidence="1">
    <location>
        <begin position="73"/>
        <end position="104"/>
    </location>
</feature>
<dbReference type="RefSeq" id="WP_184575525.1">
    <property type="nucleotide sequence ID" value="NZ_JACHJL010000014.1"/>
</dbReference>
<proteinExistence type="predicted"/>
<dbReference type="EMBL" id="JACHJL010000014">
    <property type="protein sequence ID" value="MBB5938056.1"/>
    <property type="molecule type" value="Genomic_DNA"/>
</dbReference>
<keyword evidence="4" id="KW-1185">Reference proteome</keyword>
<feature type="domain" description="DUF397" evidence="2">
    <location>
        <begin position="7"/>
        <end position="30"/>
    </location>
</feature>
<dbReference type="Pfam" id="PF04149">
    <property type="entry name" value="DUF397"/>
    <property type="match status" value="3"/>
</dbReference>
<feature type="domain" description="DUF397" evidence="2">
    <location>
        <begin position="40"/>
        <end position="67"/>
    </location>
</feature>
<gene>
    <name evidence="3" type="ORF">FHS42_005140</name>
</gene>
<dbReference type="InterPro" id="IPR007278">
    <property type="entry name" value="DUF397"/>
</dbReference>
<dbReference type="Proteomes" id="UP000588098">
    <property type="component" value="Unassembled WGS sequence"/>
</dbReference>
<name>A0A7W9V1A8_9ACTN</name>
<accession>A0A7W9V1A8</accession>
<evidence type="ECO:0000256" key="1">
    <source>
        <dbReference type="SAM" id="MobiDB-lite"/>
    </source>
</evidence>
<feature type="domain" description="DUF397" evidence="2">
    <location>
        <begin position="84"/>
        <end position="135"/>
    </location>
</feature>